<feature type="domain" description="N-acetyltransferase" evidence="3">
    <location>
        <begin position="1"/>
        <end position="159"/>
    </location>
</feature>
<dbReference type="EMBL" id="JAMD01000003">
    <property type="protein sequence ID" value="KEJ96355.1"/>
    <property type="molecule type" value="Genomic_DNA"/>
</dbReference>
<dbReference type="CDD" id="cd04301">
    <property type="entry name" value="NAT_SF"/>
    <property type="match status" value="1"/>
</dbReference>
<dbReference type="GeneID" id="68869335"/>
<accession>A0A073J3F5</accession>
<keyword evidence="2" id="KW-0012">Acyltransferase</keyword>
<reference evidence="4 5" key="1">
    <citation type="submission" date="2014-01" db="EMBL/GenBank/DDBJ databases">
        <title>Sulfitobacter sp. H3 (MCCC 1A00686) Genome Sequencing.</title>
        <authorList>
            <person name="Lai Q."/>
            <person name="Hong Z."/>
        </authorList>
    </citation>
    <scope>NUCLEOTIDE SEQUENCE [LARGE SCALE GENOMIC DNA]</scope>
    <source>
        <strain evidence="4 5">H3</strain>
    </source>
</reference>
<dbReference type="GO" id="GO:0016747">
    <property type="term" value="F:acyltransferase activity, transferring groups other than amino-acyl groups"/>
    <property type="evidence" value="ECO:0007669"/>
    <property type="project" value="InterPro"/>
</dbReference>
<dbReference type="InterPro" id="IPR000182">
    <property type="entry name" value="GNAT_dom"/>
</dbReference>
<keyword evidence="1" id="KW-0808">Transferase</keyword>
<evidence type="ECO:0000313" key="5">
    <source>
        <dbReference type="Proteomes" id="UP000027746"/>
    </source>
</evidence>
<dbReference type="SUPFAM" id="SSF55729">
    <property type="entry name" value="Acyl-CoA N-acyltransferases (Nat)"/>
    <property type="match status" value="1"/>
</dbReference>
<dbReference type="Gene3D" id="3.40.630.30">
    <property type="match status" value="1"/>
</dbReference>
<dbReference type="AlphaFoldDB" id="A0A073J3F5"/>
<dbReference type="InterPro" id="IPR016181">
    <property type="entry name" value="Acyl_CoA_acyltransferase"/>
</dbReference>
<keyword evidence="5" id="KW-1185">Reference proteome</keyword>
<dbReference type="OrthoDB" id="118465at2"/>
<name>A0A073J3F5_9RHOB</name>
<evidence type="ECO:0000256" key="1">
    <source>
        <dbReference type="ARBA" id="ARBA00022679"/>
    </source>
</evidence>
<dbReference type="PROSITE" id="PS51186">
    <property type="entry name" value="GNAT"/>
    <property type="match status" value="1"/>
</dbReference>
<comment type="caution">
    <text evidence="4">The sequence shown here is derived from an EMBL/GenBank/DDBJ whole genome shotgun (WGS) entry which is preliminary data.</text>
</comment>
<evidence type="ECO:0000256" key="2">
    <source>
        <dbReference type="ARBA" id="ARBA00023315"/>
    </source>
</evidence>
<dbReference type="Pfam" id="PF00583">
    <property type="entry name" value="Acetyltransf_1"/>
    <property type="match status" value="1"/>
</dbReference>
<evidence type="ECO:0000313" key="4">
    <source>
        <dbReference type="EMBL" id="KEJ96355.1"/>
    </source>
</evidence>
<sequence length="160" mass="17535">MFIRPATAADSDAVTALLARSYPLLLARDYAPDELAPALPMMTRARPELLACGTYYVVEDCDVVIGAGGWTPDADDPTLGHIRHLATDPRELRAGVATWLMHHSFDAARAAGVQRIECRATRTAERFYHAVGFRTLGPLDVDMGAQVRFPAIRMERALEA</sequence>
<proteinExistence type="predicted"/>
<dbReference type="PANTHER" id="PTHR43877:SF2">
    <property type="entry name" value="AMINOALKYLPHOSPHONATE N-ACETYLTRANSFERASE-RELATED"/>
    <property type="match status" value="1"/>
</dbReference>
<dbReference type="InterPro" id="IPR050832">
    <property type="entry name" value="Bact_Acetyltransf"/>
</dbReference>
<protein>
    <recommendedName>
        <fullName evidence="3">N-acetyltransferase domain-containing protein</fullName>
    </recommendedName>
</protein>
<dbReference type="RefSeq" id="WP_037923629.1">
    <property type="nucleotide sequence ID" value="NZ_CP054599.1"/>
</dbReference>
<evidence type="ECO:0000259" key="3">
    <source>
        <dbReference type="PROSITE" id="PS51186"/>
    </source>
</evidence>
<dbReference type="Proteomes" id="UP000027746">
    <property type="component" value="Unassembled WGS sequence"/>
</dbReference>
<dbReference type="PANTHER" id="PTHR43877">
    <property type="entry name" value="AMINOALKYLPHOSPHONATE N-ACETYLTRANSFERASE-RELATED-RELATED"/>
    <property type="match status" value="1"/>
</dbReference>
<gene>
    <name evidence="4" type="ORF">SUH3_13415</name>
</gene>
<organism evidence="4 5">
    <name type="scientific">Pseudosulfitobacter pseudonitzschiae</name>
    <dbReference type="NCBI Taxonomy" id="1402135"/>
    <lineage>
        <taxon>Bacteria</taxon>
        <taxon>Pseudomonadati</taxon>
        <taxon>Pseudomonadota</taxon>
        <taxon>Alphaproteobacteria</taxon>
        <taxon>Rhodobacterales</taxon>
        <taxon>Roseobacteraceae</taxon>
        <taxon>Pseudosulfitobacter</taxon>
    </lineage>
</organism>